<feature type="chain" id="PRO_5046306343" evidence="1">
    <location>
        <begin position="40"/>
        <end position="162"/>
    </location>
</feature>
<name>A0ABS2IZF2_9ACTN</name>
<organism evidence="3 4">
    <name type="scientific">Micromonospora humida</name>
    <dbReference type="NCBI Taxonomy" id="2809018"/>
    <lineage>
        <taxon>Bacteria</taxon>
        <taxon>Bacillati</taxon>
        <taxon>Actinomycetota</taxon>
        <taxon>Actinomycetes</taxon>
        <taxon>Micromonosporales</taxon>
        <taxon>Micromonosporaceae</taxon>
        <taxon>Micromonospora</taxon>
    </lineage>
</organism>
<comment type="caution">
    <text evidence="3">The sequence shown here is derived from an EMBL/GenBank/DDBJ whole genome shotgun (WGS) entry which is preliminary data.</text>
</comment>
<dbReference type="InterPro" id="IPR001322">
    <property type="entry name" value="Lamin_tail_dom"/>
</dbReference>
<dbReference type="EMBL" id="JAFEUC010000012">
    <property type="protein sequence ID" value="MBM7079165.1"/>
    <property type="molecule type" value="Genomic_DNA"/>
</dbReference>
<accession>A0ABS2IZF2</accession>
<sequence length="162" mass="17517">MPVREPVGVRVKHTRLFGFAVALAVAVGGPLTVAGPAQAATPAVEITKVYYNSPGSDTRSNTSLNAEYVKLTNRRSSTINLKSWTLRDKSKHVYTFSGDVRLAKGASVYIHTGKGKNTSTHRYWGSGNYIWNNTGDTAYLRNSAGTGIDSCSWGSKGSYTYC</sequence>
<proteinExistence type="predicted"/>
<keyword evidence="4" id="KW-1185">Reference proteome</keyword>
<evidence type="ECO:0000313" key="3">
    <source>
        <dbReference type="EMBL" id="MBM7079165.1"/>
    </source>
</evidence>
<dbReference type="SUPFAM" id="SSF74853">
    <property type="entry name" value="Lamin A/C globular tail domain"/>
    <property type="match status" value="1"/>
</dbReference>
<dbReference type="Pfam" id="PF00932">
    <property type="entry name" value="LTD"/>
    <property type="match status" value="1"/>
</dbReference>
<dbReference type="InterPro" id="IPR036415">
    <property type="entry name" value="Lamin_tail_dom_sf"/>
</dbReference>
<evidence type="ECO:0000259" key="2">
    <source>
        <dbReference type="PROSITE" id="PS51841"/>
    </source>
</evidence>
<evidence type="ECO:0000256" key="1">
    <source>
        <dbReference type="SAM" id="SignalP"/>
    </source>
</evidence>
<feature type="domain" description="LTD" evidence="2">
    <location>
        <begin position="35"/>
        <end position="155"/>
    </location>
</feature>
<dbReference type="Proteomes" id="UP001518872">
    <property type="component" value="Unassembled WGS sequence"/>
</dbReference>
<feature type="signal peptide" evidence="1">
    <location>
        <begin position="1"/>
        <end position="39"/>
    </location>
</feature>
<reference evidence="3 4" key="1">
    <citation type="submission" date="2021-02" db="EMBL/GenBank/DDBJ databases">
        <authorList>
            <person name="Ra J.-S."/>
        </authorList>
    </citation>
    <scope>NUCLEOTIDE SEQUENCE [LARGE SCALE GENOMIC DNA]</scope>
    <source>
        <strain evidence="3 4">MMS20-R1-14</strain>
    </source>
</reference>
<protein>
    <submittedName>
        <fullName evidence="3">Lamin tail domain-containing protein</fullName>
    </submittedName>
</protein>
<dbReference type="PROSITE" id="PS51841">
    <property type="entry name" value="LTD"/>
    <property type="match status" value="1"/>
</dbReference>
<dbReference type="Gene3D" id="2.60.40.1260">
    <property type="entry name" value="Lamin Tail domain"/>
    <property type="match status" value="1"/>
</dbReference>
<gene>
    <name evidence="3" type="ORF">JQX11_22860</name>
</gene>
<keyword evidence="1" id="KW-0732">Signal</keyword>
<evidence type="ECO:0000313" key="4">
    <source>
        <dbReference type="Proteomes" id="UP001518872"/>
    </source>
</evidence>